<dbReference type="VEuPathDB" id="VectorBase:LDEU001577"/>
<evidence type="ECO:0000256" key="3">
    <source>
        <dbReference type="ARBA" id="ARBA00022679"/>
    </source>
</evidence>
<dbReference type="OrthoDB" id="7771230at2759"/>
<evidence type="ECO:0000256" key="1">
    <source>
        <dbReference type="ARBA" id="ARBA00004858"/>
    </source>
</evidence>
<dbReference type="GO" id="GO:0005743">
    <property type="term" value="C:mitochondrial inner membrane"/>
    <property type="evidence" value="ECO:0007669"/>
    <property type="project" value="UniProtKB-SubCell"/>
</dbReference>
<dbReference type="GO" id="GO:0015068">
    <property type="term" value="F:glycine amidinotransferase activity"/>
    <property type="evidence" value="ECO:0007669"/>
    <property type="project" value="UniProtKB-UniRule"/>
</dbReference>
<dbReference type="GO" id="GO:0006601">
    <property type="term" value="P:creatine biosynthetic process"/>
    <property type="evidence" value="ECO:0007669"/>
    <property type="project" value="UniProtKB-UniRule"/>
</dbReference>
<keyword evidence="3 4" id="KW-0808">Transferase</keyword>
<keyword evidence="6" id="KW-1185">Reference proteome</keyword>
<comment type="caution">
    <text evidence="5">The sequence shown here is derived from an EMBL/GenBank/DDBJ whole genome shotgun (WGS) entry which is preliminary data.</text>
</comment>
<comment type="similarity">
    <text evidence="2 4">Belongs to the amidinotransferase family.</text>
</comment>
<comment type="catalytic activity">
    <reaction evidence="4">
        <text>L-arginine + glycine = guanidinoacetate + L-ornithine</text>
        <dbReference type="Rhea" id="RHEA:13201"/>
        <dbReference type="ChEBI" id="CHEBI:32682"/>
        <dbReference type="ChEBI" id="CHEBI:46911"/>
        <dbReference type="ChEBI" id="CHEBI:57305"/>
        <dbReference type="ChEBI" id="CHEBI:57742"/>
        <dbReference type="EC" id="2.1.4.1"/>
    </reaction>
</comment>
<sequence>MDKPLVNSWTEFGDLELICVGTAKGSYYPEKEPVYTFNVMRDEWYDSYVVQPTGQRPKCREILAEKQLDALRDLLEGESISVTTVTEFEKDIKEDMLRKRSVLTVNCESEDKRVKKKKINTIRPAQHRFNHLISTPWFRNYYQMGLACPRDMVITMGNTIVESATACRHRYFESSYYRDIIYKFYNADKRVHWKTGPQPTCADSMFRYYYQDKKEAQTNHKHVYETALAENEVAFEAADMLRIGKDVFYKRSATANFMGLEWLRREFPELRFHMMHFKDDLSPHIDVNIIPMRPPTSGSDGIVIVNQIYASLCSQIKLFTDNNWKPIFAPKPSTSKLSPVAMCSDNLNMNALMLNTKCCVIEECEVEFYKLLEDLGFDVITCDLRALNEFGGGPHCVTWDIRRDDYCKDYFPNQNYASECKIDYNVFNDTNWYCPKK</sequence>
<evidence type="ECO:0000256" key="2">
    <source>
        <dbReference type="ARBA" id="ARBA00006943"/>
    </source>
</evidence>
<dbReference type="GO" id="GO:0005758">
    <property type="term" value="C:mitochondrial intermembrane space"/>
    <property type="evidence" value="ECO:0007669"/>
    <property type="project" value="TreeGrafter"/>
</dbReference>
<dbReference type="AlphaFoldDB" id="A0A443SSG1"/>
<dbReference type="STRING" id="299467.A0A443SSG1"/>
<organism evidence="5 6">
    <name type="scientific">Leptotrombidium deliense</name>
    <dbReference type="NCBI Taxonomy" id="299467"/>
    <lineage>
        <taxon>Eukaryota</taxon>
        <taxon>Metazoa</taxon>
        <taxon>Ecdysozoa</taxon>
        <taxon>Arthropoda</taxon>
        <taxon>Chelicerata</taxon>
        <taxon>Arachnida</taxon>
        <taxon>Acari</taxon>
        <taxon>Acariformes</taxon>
        <taxon>Trombidiformes</taxon>
        <taxon>Prostigmata</taxon>
        <taxon>Anystina</taxon>
        <taxon>Parasitengona</taxon>
        <taxon>Trombiculoidea</taxon>
        <taxon>Trombiculidae</taxon>
        <taxon>Leptotrombidium</taxon>
    </lineage>
</organism>
<dbReference type="InterPro" id="IPR033195">
    <property type="entry name" value="AmidinoTrfase"/>
</dbReference>
<keyword evidence="4" id="KW-0999">Mitochondrion inner membrane</keyword>
<dbReference type="EMBL" id="NCKV01000493">
    <property type="protein sequence ID" value="RWS30463.1"/>
    <property type="molecule type" value="Genomic_DNA"/>
</dbReference>
<dbReference type="EC" id="2.1.4.1" evidence="4"/>
<dbReference type="Gene3D" id="3.75.10.10">
    <property type="entry name" value="L-arginine/glycine Amidinotransferase, Chain A"/>
    <property type="match status" value="1"/>
</dbReference>
<name>A0A443SSG1_9ACAR</name>
<dbReference type="PANTHER" id="PTHR10488">
    <property type="entry name" value="GLYCINE AMIDINOTRANSFERASE, MITOCHONDRIAL"/>
    <property type="match status" value="1"/>
</dbReference>
<evidence type="ECO:0000313" key="5">
    <source>
        <dbReference type="EMBL" id="RWS30463.1"/>
    </source>
</evidence>
<reference evidence="5 6" key="1">
    <citation type="journal article" date="2018" name="Gigascience">
        <title>Genomes of trombidid mites reveal novel predicted allergens and laterally-transferred genes associated with secondary metabolism.</title>
        <authorList>
            <person name="Dong X."/>
            <person name="Chaisiri K."/>
            <person name="Xia D."/>
            <person name="Armstrong S.D."/>
            <person name="Fang Y."/>
            <person name="Donnelly M.J."/>
            <person name="Kadowaki T."/>
            <person name="McGarry J.W."/>
            <person name="Darby A.C."/>
            <person name="Makepeace B.L."/>
        </authorList>
    </citation>
    <scope>NUCLEOTIDE SEQUENCE [LARGE SCALE GENOMIC DNA]</scope>
    <source>
        <strain evidence="5">UoL-UT</strain>
    </source>
</reference>
<comment type="subcellular location">
    <subcellularLocation>
        <location evidence="4">Mitochondrion inner membrane</location>
    </subcellularLocation>
</comment>
<evidence type="ECO:0000256" key="4">
    <source>
        <dbReference type="RuleBase" id="RU367092"/>
    </source>
</evidence>
<keyword evidence="4" id="KW-0472">Membrane</keyword>
<gene>
    <name evidence="5" type="ORF">B4U80_12549</name>
</gene>
<accession>A0A443SSG1</accession>
<keyword evidence="4" id="KW-0496">Mitochondrion</keyword>
<comment type="subunit">
    <text evidence="4">Homodimer.</text>
</comment>
<dbReference type="Proteomes" id="UP000288716">
    <property type="component" value="Unassembled WGS sequence"/>
</dbReference>
<protein>
    <recommendedName>
        <fullName evidence="4">Glycine amidinotransferase</fullName>
        <ecNumber evidence="4">2.1.4.1</ecNumber>
    </recommendedName>
    <alternativeName>
        <fullName evidence="4">L-arginine:glycine amidinotransferase</fullName>
    </alternativeName>
</protein>
<comment type="pathway">
    <text evidence="1 4">Amine and polyamine biosynthesis; creatine biosynthesis; creatine from L-arginine and glycine: step 1/2.</text>
</comment>
<evidence type="ECO:0000313" key="6">
    <source>
        <dbReference type="Proteomes" id="UP000288716"/>
    </source>
</evidence>
<dbReference type="PANTHER" id="PTHR10488:SF1">
    <property type="entry name" value="GLYCINE AMIDINOTRANSFERASE, MITOCHONDRIAL"/>
    <property type="match status" value="1"/>
</dbReference>
<dbReference type="UniPathway" id="UPA00104">
    <property type="reaction ID" value="UER00579"/>
</dbReference>
<dbReference type="SUPFAM" id="SSF55909">
    <property type="entry name" value="Pentein"/>
    <property type="match status" value="1"/>
</dbReference>
<proteinExistence type="inferred from homology"/>
<comment type="function">
    <text evidence="4">Catalyzes the biosynthesis of guanidinoacetate, the immediate precursor of creatine. Creatine plays a vital role in energy metabolism in muscle tissues. May play a role in embryonic and central nervous system development.</text>
</comment>